<evidence type="ECO:0000256" key="2">
    <source>
        <dbReference type="ARBA" id="ARBA00005852"/>
    </source>
</evidence>
<keyword evidence="5 6" id="KW-0472">Membrane</keyword>
<organism evidence="7 8">
    <name type="scientific">Parasponia andersonii</name>
    <name type="common">Sponia andersonii</name>
    <dbReference type="NCBI Taxonomy" id="3476"/>
    <lineage>
        <taxon>Eukaryota</taxon>
        <taxon>Viridiplantae</taxon>
        <taxon>Streptophyta</taxon>
        <taxon>Embryophyta</taxon>
        <taxon>Tracheophyta</taxon>
        <taxon>Spermatophyta</taxon>
        <taxon>Magnoliopsida</taxon>
        <taxon>eudicotyledons</taxon>
        <taxon>Gunneridae</taxon>
        <taxon>Pentapetalae</taxon>
        <taxon>rosids</taxon>
        <taxon>fabids</taxon>
        <taxon>Rosales</taxon>
        <taxon>Cannabaceae</taxon>
        <taxon>Parasponia</taxon>
    </lineage>
</organism>
<evidence type="ECO:0000256" key="1">
    <source>
        <dbReference type="ARBA" id="ARBA00004141"/>
    </source>
</evidence>
<feature type="transmembrane region" description="Helical" evidence="6">
    <location>
        <begin position="148"/>
        <end position="167"/>
    </location>
</feature>
<dbReference type="AlphaFoldDB" id="A0A2P5ALP1"/>
<dbReference type="PANTHER" id="PTHR33596">
    <property type="entry name" value="COLD-REGULATED 413 PLASMA MEMBRANE PROTEIN 2"/>
    <property type="match status" value="1"/>
</dbReference>
<feature type="transmembrane region" description="Helical" evidence="6">
    <location>
        <begin position="57"/>
        <end position="73"/>
    </location>
</feature>
<dbReference type="EMBL" id="JXTB01000530">
    <property type="protein sequence ID" value="PON37442.1"/>
    <property type="molecule type" value="Genomic_DNA"/>
</dbReference>
<feature type="transmembrane region" description="Helical" evidence="6">
    <location>
        <begin position="179"/>
        <end position="200"/>
    </location>
</feature>
<keyword evidence="3 6" id="KW-0812">Transmembrane</keyword>
<dbReference type="STRING" id="3476.A0A2P5ALP1"/>
<name>A0A2P5ALP1_PARAD</name>
<protein>
    <submittedName>
        <fullName evidence="7">Cold-regulated protein</fullName>
    </submittedName>
</protein>
<evidence type="ECO:0000256" key="3">
    <source>
        <dbReference type="ARBA" id="ARBA00022692"/>
    </source>
</evidence>
<gene>
    <name evidence="7" type="ORF">PanWU01x14_320310</name>
</gene>
<dbReference type="Proteomes" id="UP000237105">
    <property type="component" value="Unassembled WGS sequence"/>
</dbReference>
<keyword evidence="8" id="KW-1185">Reference proteome</keyword>
<dbReference type="OrthoDB" id="1630410at2759"/>
<proteinExistence type="inferred from homology"/>
<dbReference type="InterPro" id="IPR008892">
    <property type="entry name" value="COR413"/>
</dbReference>
<evidence type="ECO:0000256" key="6">
    <source>
        <dbReference type="SAM" id="Phobius"/>
    </source>
</evidence>
<comment type="subcellular location">
    <subcellularLocation>
        <location evidence="1">Membrane</location>
        <topology evidence="1">Multi-pass membrane protein</topology>
    </subcellularLocation>
</comment>
<sequence>MALSVLVVKEEEEEEEEEEVFMEKNNEEKDFGNKGMGFTDLVSYVSETGSSSSHGRATFLWGGTIFALLLLILNRTGPRSSLQTTLLVFYLLTSLPNVFFNIVRGEFGYWLSFLAVAAHLFLPEGFPVSRFILFVITPDYVAKGLRESSAGCIFCLVIGVLLVLAMFRDMREIDYCRMGCHCFCYVLCLAFLLLFTILLWG</sequence>
<feature type="transmembrane region" description="Helical" evidence="6">
    <location>
        <begin position="85"/>
        <end position="103"/>
    </location>
</feature>
<reference evidence="8" key="1">
    <citation type="submission" date="2016-06" db="EMBL/GenBank/DDBJ databases">
        <title>Parallel loss of symbiosis genes in relatives of nitrogen-fixing non-legume Parasponia.</title>
        <authorList>
            <person name="Van Velzen R."/>
            <person name="Holmer R."/>
            <person name="Bu F."/>
            <person name="Rutten L."/>
            <person name="Van Zeijl A."/>
            <person name="Liu W."/>
            <person name="Santuari L."/>
            <person name="Cao Q."/>
            <person name="Sharma T."/>
            <person name="Shen D."/>
            <person name="Roswanjaya Y."/>
            <person name="Wardhani T."/>
            <person name="Kalhor M.S."/>
            <person name="Jansen J."/>
            <person name="Van den Hoogen J."/>
            <person name="Gungor B."/>
            <person name="Hartog M."/>
            <person name="Hontelez J."/>
            <person name="Verver J."/>
            <person name="Yang W.-C."/>
            <person name="Schijlen E."/>
            <person name="Repin R."/>
            <person name="Schilthuizen M."/>
            <person name="Schranz E."/>
            <person name="Heidstra R."/>
            <person name="Miyata K."/>
            <person name="Fedorova E."/>
            <person name="Kohlen W."/>
            <person name="Bisseling T."/>
            <person name="Smit S."/>
            <person name="Geurts R."/>
        </authorList>
    </citation>
    <scope>NUCLEOTIDE SEQUENCE [LARGE SCALE GENOMIC DNA]</scope>
    <source>
        <strain evidence="8">cv. WU1-14</strain>
    </source>
</reference>
<keyword evidence="4 6" id="KW-1133">Transmembrane helix</keyword>
<evidence type="ECO:0000256" key="4">
    <source>
        <dbReference type="ARBA" id="ARBA00022989"/>
    </source>
</evidence>
<comment type="similarity">
    <text evidence="2">Belongs to the Cold-regulated 413 protein family.</text>
</comment>
<evidence type="ECO:0000313" key="7">
    <source>
        <dbReference type="EMBL" id="PON37442.1"/>
    </source>
</evidence>
<dbReference type="Pfam" id="PF05562">
    <property type="entry name" value="WCOR413"/>
    <property type="match status" value="1"/>
</dbReference>
<accession>A0A2P5ALP1</accession>
<dbReference type="GO" id="GO:0016020">
    <property type="term" value="C:membrane"/>
    <property type="evidence" value="ECO:0007669"/>
    <property type="project" value="UniProtKB-SubCell"/>
</dbReference>
<evidence type="ECO:0000256" key="5">
    <source>
        <dbReference type="ARBA" id="ARBA00023136"/>
    </source>
</evidence>
<comment type="caution">
    <text evidence="7">The sequence shown here is derived from an EMBL/GenBank/DDBJ whole genome shotgun (WGS) entry which is preliminary data.</text>
</comment>
<dbReference type="PANTHER" id="PTHR33596:SF4">
    <property type="entry name" value="COLD-REGULATED 413 PLASMA MEMBRANE PROTEIN 4-LIKE"/>
    <property type="match status" value="1"/>
</dbReference>
<evidence type="ECO:0000313" key="8">
    <source>
        <dbReference type="Proteomes" id="UP000237105"/>
    </source>
</evidence>